<feature type="domain" description="DEAD-box RNA helicase Q" evidence="14">
    <location>
        <begin position="29"/>
        <end position="57"/>
    </location>
</feature>
<name>A0A7J6LDC3_PEROL</name>
<keyword evidence="7" id="KW-0539">Nucleus</keyword>
<dbReference type="GO" id="GO:0003724">
    <property type="term" value="F:RNA helicase activity"/>
    <property type="evidence" value="ECO:0007669"/>
    <property type="project" value="InterPro"/>
</dbReference>
<dbReference type="InterPro" id="IPR014001">
    <property type="entry name" value="Helicase_ATP-bd"/>
</dbReference>
<evidence type="ECO:0000256" key="2">
    <source>
        <dbReference type="ARBA" id="ARBA00022741"/>
    </source>
</evidence>
<dbReference type="GO" id="GO:0005829">
    <property type="term" value="C:cytosol"/>
    <property type="evidence" value="ECO:0007669"/>
    <property type="project" value="TreeGrafter"/>
</dbReference>
<dbReference type="PANTHER" id="PTHR47959:SF20">
    <property type="entry name" value="RNA HELICASE"/>
    <property type="match status" value="1"/>
</dbReference>
<dbReference type="Pfam" id="PF00270">
    <property type="entry name" value="DEAD"/>
    <property type="match status" value="1"/>
</dbReference>
<evidence type="ECO:0000256" key="11">
    <source>
        <dbReference type="SAM" id="MobiDB-lite"/>
    </source>
</evidence>
<dbReference type="PROSITE" id="PS51192">
    <property type="entry name" value="HELICASE_ATP_BIND_1"/>
    <property type="match status" value="1"/>
</dbReference>
<evidence type="ECO:0000256" key="1">
    <source>
        <dbReference type="ARBA" id="ARBA00004123"/>
    </source>
</evidence>
<dbReference type="SMART" id="SM00490">
    <property type="entry name" value="HELICc"/>
    <property type="match status" value="1"/>
</dbReference>
<dbReference type="Proteomes" id="UP000572268">
    <property type="component" value="Unassembled WGS sequence"/>
</dbReference>
<dbReference type="InterPro" id="IPR050079">
    <property type="entry name" value="DEAD_box_RNA_helicase"/>
</dbReference>
<dbReference type="GO" id="GO:0003723">
    <property type="term" value="F:RNA binding"/>
    <property type="evidence" value="ECO:0007669"/>
    <property type="project" value="UniProtKB-KW"/>
</dbReference>
<dbReference type="GO" id="GO:0005634">
    <property type="term" value="C:nucleus"/>
    <property type="evidence" value="ECO:0007669"/>
    <property type="project" value="UniProtKB-SubCell"/>
</dbReference>
<evidence type="ECO:0000313" key="16">
    <source>
        <dbReference type="EMBL" id="KAF4664209.1"/>
    </source>
</evidence>
<dbReference type="GO" id="GO:0005524">
    <property type="term" value="F:ATP binding"/>
    <property type="evidence" value="ECO:0007669"/>
    <property type="project" value="UniProtKB-KW"/>
</dbReference>
<dbReference type="PROSITE" id="PS00039">
    <property type="entry name" value="DEAD_ATP_HELICASE"/>
    <property type="match status" value="1"/>
</dbReference>
<evidence type="ECO:0000256" key="4">
    <source>
        <dbReference type="ARBA" id="ARBA00022806"/>
    </source>
</evidence>
<feature type="compositionally biased region" description="Polar residues" evidence="11">
    <location>
        <begin position="1"/>
        <end position="24"/>
    </location>
</feature>
<evidence type="ECO:0000313" key="18">
    <source>
        <dbReference type="Proteomes" id="UP000572268"/>
    </source>
</evidence>
<evidence type="ECO:0000256" key="10">
    <source>
        <dbReference type="RuleBase" id="RU000492"/>
    </source>
</evidence>
<comment type="similarity">
    <text evidence="8">Belongs to the DEAD box helicase family. DDX47/RRP3 subfamily.</text>
</comment>
<comment type="caution">
    <text evidence="15">The sequence shown here is derived from an EMBL/GenBank/DDBJ whole genome shotgun (WGS) entry which is preliminary data.</text>
</comment>
<evidence type="ECO:0000256" key="7">
    <source>
        <dbReference type="ARBA" id="ARBA00023242"/>
    </source>
</evidence>
<evidence type="ECO:0000313" key="17">
    <source>
        <dbReference type="Proteomes" id="UP000570595"/>
    </source>
</evidence>
<gene>
    <name evidence="15" type="primary">DDX47</name>
    <name evidence="15" type="ORF">FOL46_007603</name>
    <name evidence="16" type="ORF">FOZ61_001016</name>
</gene>
<evidence type="ECO:0000259" key="13">
    <source>
        <dbReference type="PROSITE" id="PS51194"/>
    </source>
</evidence>
<evidence type="ECO:0000313" key="15">
    <source>
        <dbReference type="EMBL" id="KAF4656990.1"/>
    </source>
</evidence>
<dbReference type="Gene3D" id="3.40.50.300">
    <property type="entry name" value="P-loop containing nucleotide triphosphate hydrolases"/>
    <property type="match status" value="2"/>
</dbReference>
<feature type="domain" description="Helicase ATP-binding" evidence="12">
    <location>
        <begin position="60"/>
        <end position="234"/>
    </location>
</feature>
<dbReference type="GO" id="GO:0016787">
    <property type="term" value="F:hydrolase activity"/>
    <property type="evidence" value="ECO:0007669"/>
    <property type="project" value="UniProtKB-KW"/>
</dbReference>
<feature type="region of interest" description="Disordered" evidence="11">
    <location>
        <begin position="1"/>
        <end position="27"/>
    </location>
</feature>
<feature type="region of interest" description="Disordered" evidence="11">
    <location>
        <begin position="432"/>
        <end position="463"/>
    </location>
</feature>
<dbReference type="InterPro" id="IPR011545">
    <property type="entry name" value="DEAD/DEAH_box_helicase_dom"/>
</dbReference>
<dbReference type="PROSITE" id="PS51194">
    <property type="entry name" value="HELICASE_CTER"/>
    <property type="match status" value="1"/>
</dbReference>
<evidence type="ECO:0000256" key="6">
    <source>
        <dbReference type="ARBA" id="ARBA00022884"/>
    </source>
</evidence>
<feature type="short sequence motif" description="Q motif" evidence="9">
    <location>
        <begin position="29"/>
        <end position="57"/>
    </location>
</feature>
<protein>
    <submittedName>
        <fullName evidence="15">Putative ATP-dependent RNA helicase ddx47</fullName>
    </submittedName>
</protein>
<dbReference type="AlphaFoldDB" id="A0A7J6LDC3"/>
<organism evidence="15 18">
    <name type="scientific">Perkinsus olseni</name>
    <name type="common">Perkinsus atlanticus</name>
    <dbReference type="NCBI Taxonomy" id="32597"/>
    <lineage>
        <taxon>Eukaryota</taxon>
        <taxon>Sar</taxon>
        <taxon>Alveolata</taxon>
        <taxon>Perkinsozoa</taxon>
        <taxon>Perkinsea</taxon>
        <taxon>Perkinsida</taxon>
        <taxon>Perkinsidae</taxon>
        <taxon>Perkinsus</taxon>
    </lineage>
</organism>
<keyword evidence="2 10" id="KW-0547">Nucleotide-binding</keyword>
<dbReference type="SUPFAM" id="SSF52540">
    <property type="entry name" value="P-loop containing nucleoside triphosphate hydrolases"/>
    <property type="match status" value="1"/>
</dbReference>
<keyword evidence="6" id="KW-0694">RNA-binding</keyword>
<feature type="domain" description="Helicase C-terminal" evidence="13">
    <location>
        <begin position="261"/>
        <end position="406"/>
    </location>
</feature>
<evidence type="ECO:0000256" key="8">
    <source>
        <dbReference type="ARBA" id="ARBA00024350"/>
    </source>
</evidence>
<dbReference type="SMART" id="SM00487">
    <property type="entry name" value="DEXDc"/>
    <property type="match status" value="1"/>
</dbReference>
<keyword evidence="3 10" id="KW-0378">Hydrolase</keyword>
<reference evidence="17 18" key="1">
    <citation type="submission" date="2020-04" db="EMBL/GenBank/DDBJ databases">
        <title>Perkinsus olseni comparative genomics.</title>
        <authorList>
            <person name="Bogema D.R."/>
        </authorList>
    </citation>
    <scope>NUCLEOTIDE SEQUENCE [LARGE SCALE GENOMIC DNA]</scope>
    <source>
        <strain evidence="16">ATCC PRA-179</strain>
        <strain evidence="15">ATCC PRA-31</strain>
    </source>
</reference>
<feature type="compositionally biased region" description="Basic residues" evidence="11">
    <location>
        <begin position="438"/>
        <end position="448"/>
    </location>
</feature>
<dbReference type="InterPro" id="IPR001650">
    <property type="entry name" value="Helicase_C-like"/>
</dbReference>
<evidence type="ECO:0000256" key="9">
    <source>
        <dbReference type="PROSITE-ProRule" id="PRU00552"/>
    </source>
</evidence>
<evidence type="ECO:0000259" key="14">
    <source>
        <dbReference type="PROSITE" id="PS51195"/>
    </source>
</evidence>
<keyword evidence="4 10" id="KW-0347">Helicase</keyword>
<dbReference type="CDD" id="cd18787">
    <property type="entry name" value="SF2_C_DEAD"/>
    <property type="match status" value="1"/>
</dbReference>
<dbReference type="InterPro" id="IPR014014">
    <property type="entry name" value="RNA_helicase_DEAD_Q_motif"/>
</dbReference>
<dbReference type="EMBL" id="JABAHT010000122">
    <property type="protein sequence ID" value="KAF4664209.1"/>
    <property type="molecule type" value="Genomic_DNA"/>
</dbReference>
<dbReference type="PROSITE" id="PS51195">
    <property type="entry name" value="Q_MOTIF"/>
    <property type="match status" value="1"/>
</dbReference>
<keyword evidence="5 10" id="KW-0067">ATP-binding</keyword>
<dbReference type="InterPro" id="IPR027417">
    <property type="entry name" value="P-loop_NTPase"/>
</dbReference>
<dbReference type="Pfam" id="PF00271">
    <property type="entry name" value="Helicase_C"/>
    <property type="match status" value="1"/>
</dbReference>
<evidence type="ECO:0000256" key="3">
    <source>
        <dbReference type="ARBA" id="ARBA00022801"/>
    </source>
</evidence>
<proteinExistence type="inferred from homology"/>
<dbReference type="InterPro" id="IPR044765">
    <property type="entry name" value="DDX47/Rrp3_DEADc"/>
</dbReference>
<sequence>MSESTSKTDPSTAESQTGSTQGSEAEQPATFESLGVCPELCKACDVLQWKHPSRIQEETIPYALQGRDLIALAETGSGKTGAFAIPIIQKLLDAAPHRKLTWACVLAPTRELCVQIGQQFEGLGASINLTTATVVGGLDMVTQAMSLSKKPHIIVASPGRLVDHLENTKGFHLKTIKFLVMDEADRLLGMDFEDALNKIVQSCPRDRQTFLFSATMTNKVSQLQRASLTRPVKCEVARKFDVAKGLVQNYMFVPHKHKHAYLAALLAHYKLSTVMIFVDTCLNAQRMATTLRHLGHNCVCLHGKMTQTHRLGALNQFRAGTRSILVATDVAARGLDIPSVDVVINFDVPKNPEEYIHRVGRTARAGRTGRSVTLVTQYDIEPFQRIENKQGKKMEELSEVNEENAMSLQEKVLEALRSTQLEMREQEEDIKEALAGKKGGRGGKKRQHQMILQKLAQGSKKRR</sequence>
<dbReference type="Proteomes" id="UP000570595">
    <property type="component" value="Unassembled WGS sequence"/>
</dbReference>
<dbReference type="EMBL" id="JABANN010000546">
    <property type="protein sequence ID" value="KAF4656990.1"/>
    <property type="molecule type" value="Genomic_DNA"/>
</dbReference>
<dbReference type="OrthoDB" id="10261904at2759"/>
<comment type="subcellular location">
    <subcellularLocation>
        <location evidence="1">Nucleus</location>
    </subcellularLocation>
</comment>
<evidence type="ECO:0000259" key="12">
    <source>
        <dbReference type="PROSITE" id="PS51192"/>
    </source>
</evidence>
<dbReference type="InterPro" id="IPR000629">
    <property type="entry name" value="RNA-helicase_DEAD-box_CS"/>
</dbReference>
<evidence type="ECO:0000256" key="5">
    <source>
        <dbReference type="ARBA" id="ARBA00022840"/>
    </source>
</evidence>
<accession>A0A7J6LDC3</accession>
<dbReference type="CDD" id="cd17954">
    <property type="entry name" value="DEADc_DDX47"/>
    <property type="match status" value="1"/>
</dbReference>
<dbReference type="PANTHER" id="PTHR47959">
    <property type="entry name" value="ATP-DEPENDENT RNA HELICASE RHLE-RELATED"/>
    <property type="match status" value="1"/>
</dbReference>